<dbReference type="RefSeq" id="WP_158640696.1">
    <property type="nucleotide sequence ID" value="NZ_QBKP01000009.1"/>
</dbReference>
<keyword evidence="5" id="KW-1185">Reference proteome</keyword>
<organism evidence="4 5">
    <name type="scientific">Gemmobacter caeni</name>
    <dbReference type="NCBI Taxonomy" id="589035"/>
    <lineage>
        <taxon>Bacteria</taxon>
        <taxon>Pseudomonadati</taxon>
        <taxon>Pseudomonadota</taxon>
        <taxon>Alphaproteobacteria</taxon>
        <taxon>Rhodobacterales</taxon>
        <taxon>Paracoccaceae</taxon>
        <taxon>Gemmobacter</taxon>
    </lineage>
</organism>
<dbReference type="AlphaFoldDB" id="A0A2T6AXP3"/>
<name>A0A2T6AXP3_9RHOB</name>
<dbReference type="InterPro" id="IPR036271">
    <property type="entry name" value="Tet_transcr_reg_TetR-rel_C_sf"/>
</dbReference>
<dbReference type="Gene3D" id="1.10.357.10">
    <property type="entry name" value="Tetracycline Repressor, domain 2"/>
    <property type="match status" value="1"/>
</dbReference>
<dbReference type="InterPro" id="IPR009057">
    <property type="entry name" value="Homeodomain-like_sf"/>
</dbReference>
<dbReference type="Pfam" id="PF00440">
    <property type="entry name" value="TetR_N"/>
    <property type="match status" value="1"/>
</dbReference>
<dbReference type="SUPFAM" id="SSF46689">
    <property type="entry name" value="Homeodomain-like"/>
    <property type="match status" value="1"/>
</dbReference>
<gene>
    <name evidence="4" type="ORF">C8N34_10985</name>
</gene>
<dbReference type="PRINTS" id="PR00455">
    <property type="entry name" value="HTHTETR"/>
</dbReference>
<sequence>MSDAHRRPKTPEATRQALLDAGVRLALAEGLAALALPAVSAEAAVTKGALFHHFGNRQGLVEAVAAEILARIDAEFQAALAKDAGGHGVLTRAYLHCIFHPASPHSPWAAPSLRSLADTALAGLWRDWIAAQMAVHADTDSNTALVAVRLAADGYWMSRVFGSVPVPPGPDALFAHLLARTRKDAP</sequence>
<dbReference type="GO" id="GO:0003700">
    <property type="term" value="F:DNA-binding transcription factor activity"/>
    <property type="evidence" value="ECO:0007669"/>
    <property type="project" value="TreeGrafter"/>
</dbReference>
<evidence type="ECO:0000256" key="1">
    <source>
        <dbReference type="ARBA" id="ARBA00023125"/>
    </source>
</evidence>
<evidence type="ECO:0000259" key="3">
    <source>
        <dbReference type="PROSITE" id="PS50977"/>
    </source>
</evidence>
<evidence type="ECO:0000313" key="4">
    <source>
        <dbReference type="EMBL" id="PTX48578.1"/>
    </source>
</evidence>
<dbReference type="PROSITE" id="PS50977">
    <property type="entry name" value="HTH_TETR_2"/>
    <property type="match status" value="1"/>
</dbReference>
<dbReference type="Proteomes" id="UP000244224">
    <property type="component" value="Unassembled WGS sequence"/>
</dbReference>
<comment type="caution">
    <text evidence="4">The sequence shown here is derived from an EMBL/GenBank/DDBJ whole genome shotgun (WGS) entry which is preliminary data.</text>
</comment>
<reference evidence="4 5" key="1">
    <citation type="submission" date="2018-04" db="EMBL/GenBank/DDBJ databases">
        <title>Genomic Encyclopedia of Archaeal and Bacterial Type Strains, Phase II (KMG-II): from individual species to whole genera.</title>
        <authorList>
            <person name="Goeker M."/>
        </authorList>
    </citation>
    <scope>NUCLEOTIDE SEQUENCE [LARGE SCALE GENOMIC DNA]</scope>
    <source>
        <strain evidence="4 5">DSM 21823</strain>
    </source>
</reference>
<dbReference type="GO" id="GO:0000976">
    <property type="term" value="F:transcription cis-regulatory region binding"/>
    <property type="evidence" value="ECO:0007669"/>
    <property type="project" value="TreeGrafter"/>
</dbReference>
<dbReference type="PANTHER" id="PTHR30055">
    <property type="entry name" value="HTH-TYPE TRANSCRIPTIONAL REGULATOR RUTR"/>
    <property type="match status" value="1"/>
</dbReference>
<dbReference type="OrthoDB" id="9809772at2"/>
<dbReference type="InterPro" id="IPR050109">
    <property type="entry name" value="HTH-type_TetR-like_transc_reg"/>
</dbReference>
<dbReference type="Pfam" id="PF17937">
    <property type="entry name" value="TetR_C_28"/>
    <property type="match status" value="1"/>
</dbReference>
<evidence type="ECO:0000313" key="5">
    <source>
        <dbReference type="Proteomes" id="UP000244224"/>
    </source>
</evidence>
<dbReference type="SUPFAM" id="SSF48498">
    <property type="entry name" value="Tetracyclin repressor-like, C-terminal domain"/>
    <property type="match status" value="1"/>
</dbReference>
<evidence type="ECO:0000256" key="2">
    <source>
        <dbReference type="PROSITE-ProRule" id="PRU00335"/>
    </source>
</evidence>
<dbReference type="EMBL" id="QBKP01000009">
    <property type="protein sequence ID" value="PTX48578.1"/>
    <property type="molecule type" value="Genomic_DNA"/>
</dbReference>
<dbReference type="PANTHER" id="PTHR30055:SF148">
    <property type="entry name" value="TETR-FAMILY TRANSCRIPTIONAL REGULATOR"/>
    <property type="match status" value="1"/>
</dbReference>
<dbReference type="InterPro" id="IPR001647">
    <property type="entry name" value="HTH_TetR"/>
</dbReference>
<feature type="domain" description="HTH tetR-type" evidence="3">
    <location>
        <begin position="12"/>
        <end position="72"/>
    </location>
</feature>
<keyword evidence="1 2" id="KW-0238">DNA-binding</keyword>
<protein>
    <submittedName>
        <fullName evidence="4">TetR family transcriptional regulator</fullName>
    </submittedName>
</protein>
<accession>A0A2T6AXP3</accession>
<feature type="DNA-binding region" description="H-T-H motif" evidence="2">
    <location>
        <begin position="35"/>
        <end position="54"/>
    </location>
</feature>
<dbReference type="InterPro" id="IPR041479">
    <property type="entry name" value="TetR_CgmR_C"/>
</dbReference>
<proteinExistence type="predicted"/>